<name>A0A927CRW5_9BACL</name>
<dbReference type="Proteomes" id="UP000632125">
    <property type="component" value="Unassembled WGS sequence"/>
</dbReference>
<dbReference type="PANTHER" id="PTHR12526:SF637">
    <property type="entry name" value="GLYCOSYLTRANSFERASE EPSF-RELATED"/>
    <property type="match status" value="1"/>
</dbReference>
<proteinExistence type="predicted"/>
<gene>
    <name evidence="3" type="ORF">IDH41_26045</name>
</gene>
<organism evidence="3 4">
    <name type="scientific">Paenibacillus arenilitoris</name>
    <dbReference type="NCBI Taxonomy" id="2772299"/>
    <lineage>
        <taxon>Bacteria</taxon>
        <taxon>Bacillati</taxon>
        <taxon>Bacillota</taxon>
        <taxon>Bacilli</taxon>
        <taxon>Bacillales</taxon>
        <taxon>Paenibacillaceae</taxon>
        <taxon>Paenibacillus</taxon>
    </lineage>
</organism>
<feature type="domain" description="Glycosyl transferase family 1" evidence="1">
    <location>
        <begin position="185"/>
        <end position="303"/>
    </location>
</feature>
<reference evidence="3" key="1">
    <citation type="submission" date="2020-09" db="EMBL/GenBank/DDBJ databases">
        <title>A novel bacterium of genus Paenibacillus, isolated from South China Sea.</title>
        <authorList>
            <person name="Huang H."/>
            <person name="Mo K."/>
            <person name="Hu Y."/>
        </authorList>
    </citation>
    <scope>NUCLEOTIDE SEQUENCE</scope>
    <source>
        <strain evidence="3">IB182493</strain>
    </source>
</reference>
<dbReference type="RefSeq" id="WP_190866395.1">
    <property type="nucleotide sequence ID" value="NZ_JACXIY010000040.1"/>
</dbReference>
<dbReference type="SUPFAM" id="SSF53756">
    <property type="entry name" value="UDP-Glycosyltransferase/glycogen phosphorylase"/>
    <property type="match status" value="1"/>
</dbReference>
<dbReference type="AlphaFoldDB" id="A0A927CRW5"/>
<dbReference type="PANTHER" id="PTHR12526">
    <property type="entry name" value="GLYCOSYLTRANSFERASE"/>
    <property type="match status" value="1"/>
</dbReference>
<sequence>MGGPIKILHAAVNMNRGGAETLIMNLYRHIDRTKLQFDFLTCKPGVFDEEIERLGGRIHRIPHITDVGHRGYVRALRRFFAEHGDYPIVHAHMDRMSGLVLRAARGANIPVRIAHSHNTRSEGGLLARLYKRYAGAHIRYSATHRIACSDAAARWLFGGRAASARIMRNGIACERFAYSPEVRSALRSELGVREGTLAIGHVGRFVHQKNHAQLVELFGEVRRRRPDSVLLLAGDGPLRPAIEQRARELGLADNVRLLGVRSDIDRLMQAFDVFVFPSLHEGLPVTLVEAQGAGLPCVISDAVTPEVDMGIGLVRFFPLRELTRGVEHVLEAAEQRGRIIPPAALARKGYDIKQAAREAAAFYLSHFEVNHEDVNRVYAHL</sequence>
<dbReference type="Pfam" id="PF13579">
    <property type="entry name" value="Glyco_trans_4_4"/>
    <property type="match status" value="1"/>
</dbReference>
<dbReference type="InterPro" id="IPR028098">
    <property type="entry name" value="Glyco_trans_4-like_N"/>
</dbReference>
<dbReference type="EMBL" id="JACXIY010000040">
    <property type="protein sequence ID" value="MBD2872047.1"/>
    <property type="molecule type" value="Genomic_DNA"/>
</dbReference>
<accession>A0A927CRW5</accession>
<dbReference type="InterPro" id="IPR001296">
    <property type="entry name" value="Glyco_trans_1"/>
</dbReference>
<feature type="domain" description="Glycosyltransferase subfamily 4-like N-terminal" evidence="2">
    <location>
        <begin position="17"/>
        <end position="170"/>
    </location>
</feature>
<comment type="caution">
    <text evidence="3">The sequence shown here is derived from an EMBL/GenBank/DDBJ whole genome shotgun (WGS) entry which is preliminary data.</text>
</comment>
<dbReference type="GO" id="GO:0016757">
    <property type="term" value="F:glycosyltransferase activity"/>
    <property type="evidence" value="ECO:0007669"/>
    <property type="project" value="InterPro"/>
</dbReference>
<evidence type="ECO:0000259" key="2">
    <source>
        <dbReference type="Pfam" id="PF13579"/>
    </source>
</evidence>
<dbReference type="Gene3D" id="3.40.50.2000">
    <property type="entry name" value="Glycogen Phosphorylase B"/>
    <property type="match status" value="2"/>
</dbReference>
<evidence type="ECO:0000313" key="3">
    <source>
        <dbReference type="EMBL" id="MBD2872047.1"/>
    </source>
</evidence>
<dbReference type="Pfam" id="PF00534">
    <property type="entry name" value="Glycos_transf_1"/>
    <property type="match status" value="1"/>
</dbReference>
<keyword evidence="4" id="KW-1185">Reference proteome</keyword>
<dbReference type="CDD" id="cd03812">
    <property type="entry name" value="GT4_CapH-like"/>
    <property type="match status" value="1"/>
</dbReference>
<evidence type="ECO:0000313" key="4">
    <source>
        <dbReference type="Proteomes" id="UP000632125"/>
    </source>
</evidence>
<evidence type="ECO:0000259" key="1">
    <source>
        <dbReference type="Pfam" id="PF00534"/>
    </source>
</evidence>
<protein>
    <submittedName>
        <fullName evidence="3">Glycosyltransferase family 1 protein</fullName>
    </submittedName>
</protein>